<protein>
    <recommendedName>
        <fullName evidence="1">DUF4935 domain-containing protein</fullName>
    </recommendedName>
</protein>
<reference evidence="2 3" key="1">
    <citation type="submission" date="2018-11" db="EMBL/GenBank/DDBJ databases">
        <title>Complete genome sequence of Paenibacillus baekrokdamisoli strain KCTC 33723.</title>
        <authorList>
            <person name="Kang S.W."/>
            <person name="Lee K.C."/>
            <person name="Kim K.K."/>
            <person name="Kim J.S."/>
            <person name="Kim D.S."/>
            <person name="Ko S.H."/>
            <person name="Yang S.H."/>
            <person name="Lee J.S."/>
        </authorList>
    </citation>
    <scope>NUCLEOTIDE SEQUENCE [LARGE SCALE GENOMIC DNA]</scope>
    <source>
        <strain evidence="2 3">KCTC 33723</strain>
    </source>
</reference>
<proteinExistence type="predicted"/>
<sequence>MYRILIDTCVWLDLAKDYHQQTILAALEDLIDQGLIELILPKNVVDEFARNKDRVIEQSTRSLSSTLKRVKEVVEKFGDPQQKSSVITQLNDVDHRLPILGEAAVETIDRIEKLFERSTTIEISDSVKLRAAERAIDKLAPFHRQRNGIDDAILIEVYTDIIREDEASDNRFAFISHNTNDFSHPNASKKLPHPDIELCFSLTKSYYFITLSEALQHIEPEHFDDLMIEHNWTEEPRRLKEIIEAIDELVTKVWYNRHQVLREKIEEGTTQIVEKETFPIKDHATRPIQRNVWESALRAAAKVEERIGLEHLGPWDDFEWGMINGKLSALRWVLGDDWDMLDT</sequence>
<gene>
    <name evidence="2" type="ORF">Back11_16190</name>
</gene>
<dbReference type="AlphaFoldDB" id="A0A3G9JAH5"/>
<dbReference type="Proteomes" id="UP000275368">
    <property type="component" value="Chromosome"/>
</dbReference>
<organism evidence="2 3">
    <name type="scientific">Paenibacillus baekrokdamisoli</name>
    <dbReference type="NCBI Taxonomy" id="1712516"/>
    <lineage>
        <taxon>Bacteria</taxon>
        <taxon>Bacillati</taxon>
        <taxon>Bacillota</taxon>
        <taxon>Bacilli</taxon>
        <taxon>Bacillales</taxon>
        <taxon>Paenibacillaceae</taxon>
        <taxon>Paenibacillus</taxon>
    </lineage>
</organism>
<dbReference type="EMBL" id="AP019308">
    <property type="protein sequence ID" value="BBH20274.1"/>
    <property type="molecule type" value="Genomic_DNA"/>
</dbReference>
<evidence type="ECO:0000259" key="1">
    <source>
        <dbReference type="Pfam" id="PF16289"/>
    </source>
</evidence>
<dbReference type="SUPFAM" id="SSF88723">
    <property type="entry name" value="PIN domain-like"/>
    <property type="match status" value="1"/>
</dbReference>
<dbReference type="InterPro" id="IPR032557">
    <property type="entry name" value="DUF4935"/>
</dbReference>
<dbReference type="OrthoDB" id="8685584at2"/>
<name>A0A3G9JAH5_9BACL</name>
<dbReference type="Pfam" id="PF16289">
    <property type="entry name" value="PIN_12"/>
    <property type="match status" value="1"/>
</dbReference>
<accession>A0A3G9JAH5</accession>
<dbReference type="KEGG" id="pbk:Back11_16190"/>
<feature type="domain" description="DUF4935" evidence="1">
    <location>
        <begin position="4"/>
        <end position="182"/>
    </location>
</feature>
<keyword evidence="3" id="KW-1185">Reference proteome</keyword>
<evidence type="ECO:0000313" key="2">
    <source>
        <dbReference type="EMBL" id="BBH20274.1"/>
    </source>
</evidence>
<dbReference type="InterPro" id="IPR029060">
    <property type="entry name" value="PIN-like_dom_sf"/>
</dbReference>
<dbReference type="RefSeq" id="WP_125655198.1">
    <property type="nucleotide sequence ID" value="NZ_AP019308.1"/>
</dbReference>
<evidence type="ECO:0000313" key="3">
    <source>
        <dbReference type="Proteomes" id="UP000275368"/>
    </source>
</evidence>